<feature type="transmembrane region" description="Helical" evidence="7">
    <location>
        <begin position="130"/>
        <end position="147"/>
    </location>
</feature>
<feature type="transmembrane region" description="Helical" evidence="7">
    <location>
        <begin position="217"/>
        <end position="236"/>
    </location>
</feature>
<evidence type="ECO:0000256" key="4">
    <source>
        <dbReference type="ARBA" id="ARBA00022692"/>
    </source>
</evidence>
<evidence type="ECO:0000256" key="6">
    <source>
        <dbReference type="ARBA" id="ARBA00023136"/>
    </source>
</evidence>
<feature type="transmembrane region" description="Helical" evidence="7">
    <location>
        <begin position="106"/>
        <end position="123"/>
    </location>
</feature>
<dbReference type="PANTHER" id="PTHR42920:SF5">
    <property type="entry name" value="EAMA DOMAIN-CONTAINING PROTEIN"/>
    <property type="match status" value="1"/>
</dbReference>
<evidence type="ECO:0000313" key="9">
    <source>
        <dbReference type="EMBL" id="NBD27187.1"/>
    </source>
</evidence>
<dbReference type="InterPro" id="IPR000620">
    <property type="entry name" value="EamA_dom"/>
</dbReference>
<gene>
    <name evidence="9" type="ORF">GT019_25215</name>
</gene>
<feature type="transmembrane region" description="Helical" evidence="7">
    <location>
        <begin position="187"/>
        <end position="205"/>
    </location>
</feature>
<evidence type="ECO:0000259" key="8">
    <source>
        <dbReference type="Pfam" id="PF00892"/>
    </source>
</evidence>
<feature type="transmembrane region" description="Helical" evidence="7">
    <location>
        <begin position="159"/>
        <end position="175"/>
    </location>
</feature>
<proteinExistence type="inferred from homology"/>
<name>A0ABW9XWU8_9BACL</name>
<accession>A0ABW9XWU8</accession>
<feature type="transmembrane region" description="Helical" evidence="7">
    <location>
        <begin position="273"/>
        <end position="292"/>
    </location>
</feature>
<keyword evidence="10" id="KW-1185">Reference proteome</keyword>
<evidence type="ECO:0000256" key="7">
    <source>
        <dbReference type="SAM" id="Phobius"/>
    </source>
</evidence>
<feature type="domain" description="EamA" evidence="8">
    <location>
        <begin position="10"/>
        <end position="146"/>
    </location>
</feature>
<dbReference type="Proteomes" id="UP000665561">
    <property type="component" value="Unassembled WGS sequence"/>
</dbReference>
<evidence type="ECO:0000313" key="10">
    <source>
        <dbReference type="Proteomes" id="UP000665561"/>
    </source>
</evidence>
<evidence type="ECO:0000256" key="2">
    <source>
        <dbReference type="ARBA" id="ARBA00007362"/>
    </source>
</evidence>
<dbReference type="InterPro" id="IPR051258">
    <property type="entry name" value="Diverse_Substrate_Transporter"/>
</dbReference>
<dbReference type="PANTHER" id="PTHR42920">
    <property type="entry name" value="OS03G0707200 PROTEIN-RELATED"/>
    <property type="match status" value="1"/>
</dbReference>
<dbReference type="SUPFAM" id="SSF103481">
    <property type="entry name" value="Multidrug resistance efflux transporter EmrE"/>
    <property type="match status" value="2"/>
</dbReference>
<feature type="transmembrane region" description="Helical" evidence="7">
    <location>
        <begin position="78"/>
        <end position="100"/>
    </location>
</feature>
<organism evidence="9 10">
    <name type="scientific">Paenibacillus glycinis</name>
    <dbReference type="NCBI Taxonomy" id="2697035"/>
    <lineage>
        <taxon>Bacteria</taxon>
        <taxon>Bacillati</taxon>
        <taxon>Bacillota</taxon>
        <taxon>Bacilli</taxon>
        <taxon>Bacillales</taxon>
        <taxon>Paenibacillaceae</taxon>
        <taxon>Paenibacillus</taxon>
    </lineage>
</organism>
<feature type="transmembrane region" description="Helical" evidence="7">
    <location>
        <begin position="248"/>
        <end position="267"/>
    </location>
</feature>
<reference evidence="9 10" key="1">
    <citation type="submission" date="2020-01" db="EMBL/GenBank/DDBJ databases">
        <title>Paenibacillus soybeanensis sp. nov. isolated from the nodules of soybean (Glycine max(L.) Merr).</title>
        <authorList>
            <person name="Wang H."/>
        </authorList>
    </citation>
    <scope>NUCLEOTIDE SEQUENCE [LARGE SCALE GENOMIC DNA]</scope>
    <source>
        <strain evidence="9 10">T1</strain>
    </source>
</reference>
<sequence>MHRHQQLKSNMFLLITACIWGFAFVAQRQGMAHTGPFTFNAVRFALGALSLIPLILWLDKRSGQSRAAIRASVKGSAVAGFLAGLILFCGSSLQQIGLIYTTAGKAAFVTGLYIVIVPFLGLFLKHRLHLNGAAGAVVAVVGLYLLCVKSDLTLGKGDVFELVGAFFWSAHILIIDKFSRTADVIKLSFFQVVTCSALSFIVAAATEKIDVTGLSQAAIPILYGGLCSVGIAYTLQVIGQKHAHPTQAAIIMSMETVFAVIGGYWILHEVLGARGVIGCLFMLAGMIVPQLPQIGIRRSAAKQDGSL</sequence>
<keyword evidence="4 7" id="KW-0812">Transmembrane</keyword>
<dbReference type="InterPro" id="IPR037185">
    <property type="entry name" value="EmrE-like"/>
</dbReference>
<evidence type="ECO:0000256" key="3">
    <source>
        <dbReference type="ARBA" id="ARBA00022475"/>
    </source>
</evidence>
<feature type="domain" description="EamA" evidence="8">
    <location>
        <begin position="156"/>
        <end position="287"/>
    </location>
</feature>
<keyword evidence="3" id="KW-1003">Cell membrane</keyword>
<comment type="similarity">
    <text evidence="2">Belongs to the EamA transporter family.</text>
</comment>
<keyword evidence="5 7" id="KW-1133">Transmembrane helix</keyword>
<evidence type="ECO:0000256" key="1">
    <source>
        <dbReference type="ARBA" id="ARBA00004651"/>
    </source>
</evidence>
<comment type="caution">
    <text evidence="9">The sequence shown here is derived from an EMBL/GenBank/DDBJ whole genome shotgun (WGS) entry which is preliminary data.</text>
</comment>
<evidence type="ECO:0000256" key="5">
    <source>
        <dbReference type="ARBA" id="ARBA00022989"/>
    </source>
</evidence>
<comment type="subcellular location">
    <subcellularLocation>
        <location evidence="1">Cell membrane</location>
        <topology evidence="1">Multi-pass membrane protein</topology>
    </subcellularLocation>
</comment>
<dbReference type="Pfam" id="PF00892">
    <property type="entry name" value="EamA"/>
    <property type="match status" value="2"/>
</dbReference>
<dbReference type="RefSeq" id="WP_161746203.1">
    <property type="nucleotide sequence ID" value="NZ_JAAAMV010000025.1"/>
</dbReference>
<protein>
    <submittedName>
        <fullName evidence="9">EamA family transporter</fullName>
    </submittedName>
</protein>
<feature type="transmembrane region" description="Helical" evidence="7">
    <location>
        <begin position="38"/>
        <end position="58"/>
    </location>
</feature>
<dbReference type="EMBL" id="JAAAMV010000025">
    <property type="protein sequence ID" value="NBD27187.1"/>
    <property type="molecule type" value="Genomic_DNA"/>
</dbReference>
<keyword evidence="6 7" id="KW-0472">Membrane</keyword>